<evidence type="ECO:0000259" key="2">
    <source>
        <dbReference type="Pfam" id="PF16036"/>
    </source>
</evidence>
<keyword evidence="1" id="KW-0732">Signal</keyword>
<dbReference type="AlphaFoldDB" id="A0A1H1RPL4"/>
<feature type="domain" description="Chalcone isomerase" evidence="2">
    <location>
        <begin position="27"/>
        <end position="183"/>
    </location>
</feature>
<gene>
    <name evidence="3" type="ORF">SAMN05216421_1411</name>
</gene>
<keyword evidence="3" id="KW-0413">Isomerase</keyword>
<keyword evidence="4" id="KW-1185">Reference proteome</keyword>
<dbReference type="Proteomes" id="UP000243207">
    <property type="component" value="Chromosome I"/>
</dbReference>
<dbReference type="OrthoDB" id="270742at2"/>
<dbReference type="InterPro" id="IPR016087">
    <property type="entry name" value="Chalcone_isomerase"/>
</dbReference>
<protein>
    <submittedName>
        <fullName evidence="3">Chalcone isomerase-like</fullName>
    </submittedName>
</protein>
<dbReference type="GO" id="GO:0016853">
    <property type="term" value="F:isomerase activity"/>
    <property type="evidence" value="ECO:0007669"/>
    <property type="project" value="UniProtKB-KW"/>
</dbReference>
<evidence type="ECO:0000256" key="1">
    <source>
        <dbReference type="SAM" id="SignalP"/>
    </source>
</evidence>
<evidence type="ECO:0000313" key="4">
    <source>
        <dbReference type="Proteomes" id="UP000243207"/>
    </source>
</evidence>
<proteinExistence type="predicted"/>
<dbReference type="RefSeq" id="WP_093392552.1">
    <property type="nucleotide sequence ID" value="NZ_LT629736.1"/>
</dbReference>
<evidence type="ECO:0000313" key="3">
    <source>
        <dbReference type="EMBL" id="SDS37624.1"/>
    </source>
</evidence>
<name>A0A1H1RPL4_9GAMM</name>
<reference evidence="4" key="1">
    <citation type="submission" date="2016-10" db="EMBL/GenBank/DDBJ databases">
        <authorList>
            <person name="Varghese N."/>
            <person name="Submissions S."/>
        </authorList>
    </citation>
    <scope>NUCLEOTIDE SEQUENCE [LARGE SCALE GENOMIC DNA]</scope>
    <source>
        <strain evidence="4">NRRL B-51270</strain>
    </source>
</reference>
<feature type="chain" id="PRO_5009259105" evidence="1">
    <location>
        <begin position="20"/>
        <end position="186"/>
    </location>
</feature>
<feature type="signal peptide" evidence="1">
    <location>
        <begin position="1"/>
        <end position="19"/>
    </location>
</feature>
<organism evidence="3 4">
    <name type="scientific">Halopseudomonas xinjiangensis</name>
    <dbReference type="NCBI Taxonomy" id="487184"/>
    <lineage>
        <taxon>Bacteria</taxon>
        <taxon>Pseudomonadati</taxon>
        <taxon>Pseudomonadota</taxon>
        <taxon>Gammaproteobacteria</taxon>
        <taxon>Pseudomonadales</taxon>
        <taxon>Pseudomonadaceae</taxon>
        <taxon>Halopseudomonas</taxon>
    </lineage>
</organism>
<dbReference type="EMBL" id="LT629736">
    <property type="protein sequence ID" value="SDS37624.1"/>
    <property type="molecule type" value="Genomic_DNA"/>
</dbReference>
<dbReference type="STRING" id="487184.SAMN05216421_1411"/>
<sequence>MKLSILLIAAGLAAFPAHASERRLNQAGFPPLIQSGETTLIKRQADVLTYFFVDVFSAALFTPEEVPLTELNLTADPFRLDIYYHRDIDREDALDLAWKALRRQHSAEKLEQLAPSIEELHAQISDIREGDRYSLTLRTSPQLTLQRNGQVIFTSDDPELATAYARLWLGEGGISRKLRQKILSAR</sequence>
<accession>A0A1H1RPL4</accession>
<dbReference type="Pfam" id="PF16036">
    <property type="entry name" value="Chalcone_3"/>
    <property type="match status" value="1"/>
</dbReference>